<reference evidence="2 3" key="1">
    <citation type="submission" date="2024-10" db="EMBL/GenBank/DDBJ databases">
        <title>The Natural Products Discovery Center: Release of the First 8490 Sequenced Strains for Exploring Actinobacteria Biosynthetic Diversity.</title>
        <authorList>
            <person name="Kalkreuter E."/>
            <person name="Kautsar S.A."/>
            <person name="Yang D."/>
            <person name="Bader C.D."/>
            <person name="Teijaro C.N."/>
            <person name="Fluegel L."/>
            <person name="Davis C.M."/>
            <person name="Simpson J.R."/>
            <person name="Lauterbach L."/>
            <person name="Steele A.D."/>
            <person name="Gui C."/>
            <person name="Meng S."/>
            <person name="Li G."/>
            <person name="Viehrig K."/>
            <person name="Ye F."/>
            <person name="Su P."/>
            <person name="Kiefer A.F."/>
            <person name="Nichols A."/>
            <person name="Cepeda A.J."/>
            <person name="Yan W."/>
            <person name="Fan B."/>
            <person name="Jiang Y."/>
            <person name="Adhikari A."/>
            <person name="Zheng C.-J."/>
            <person name="Schuster L."/>
            <person name="Cowan T.M."/>
            <person name="Smanski M.J."/>
            <person name="Chevrette M.G."/>
            <person name="De Carvalho L.P.S."/>
            <person name="Shen B."/>
        </authorList>
    </citation>
    <scope>NUCLEOTIDE SEQUENCE [LARGE SCALE GENOMIC DNA]</scope>
    <source>
        <strain evidence="2 3">NPDC093086</strain>
    </source>
</reference>
<dbReference type="Pfam" id="PF04883">
    <property type="entry name" value="HK97-gp10_like"/>
    <property type="match status" value="1"/>
</dbReference>
<accession>A0ABW8H7B4</accession>
<feature type="region of interest" description="Disordered" evidence="1">
    <location>
        <begin position="1"/>
        <end position="21"/>
    </location>
</feature>
<keyword evidence="3" id="KW-1185">Reference proteome</keyword>
<dbReference type="NCBIfam" id="TIGR01725">
    <property type="entry name" value="phge_HK97_gp10"/>
    <property type="match status" value="1"/>
</dbReference>
<organism evidence="2 3">
    <name type="scientific">Streptomyces ardesiacus</name>
    <dbReference type="NCBI Taxonomy" id="285564"/>
    <lineage>
        <taxon>Bacteria</taxon>
        <taxon>Bacillati</taxon>
        <taxon>Actinomycetota</taxon>
        <taxon>Actinomycetes</taxon>
        <taxon>Kitasatosporales</taxon>
        <taxon>Streptomycetaceae</taxon>
        <taxon>Streptomyces</taxon>
    </lineage>
</organism>
<dbReference type="EMBL" id="JBIVPC010000005">
    <property type="protein sequence ID" value="MFJ6036569.1"/>
    <property type="molecule type" value="Genomic_DNA"/>
</dbReference>
<gene>
    <name evidence="2" type="ORF">ACIQFM_09930</name>
</gene>
<comment type="caution">
    <text evidence="2">The sequence shown here is derived from an EMBL/GenBank/DDBJ whole genome shotgun (WGS) entry which is preliminary data.</text>
</comment>
<proteinExistence type="predicted"/>
<feature type="compositionally biased region" description="Basic residues" evidence="1">
    <location>
        <begin position="1"/>
        <end position="15"/>
    </location>
</feature>
<sequence>MARRRRSGGRRHPRAGARGSGITVTIEGLPELRQRLEEMPTALKAACMRALKESAGAVIDGTKSRVKVDTHNLQRSVKARYENNRVRAEIGWWDRDDRYATWQEHGTRKMPANPSLGPALEEEKRRLPERIRREIRRELP</sequence>
<evidence type="ECO:0000313" key="3">
    <source>
        <dbReference type="Proteomes" id="UP001617907"/>
    </source>
</evidence>
<dbReference type="RefSeq" id="WP_350890791.1">
    <property type="nucleotide sequence ID" value="NZ_JBEOTR010000011.1"/>
</dbReference>
<evidence type="ECO:0000256" key="1">
    <source>
        <dbReference type="SAM" id="MobiDB-lite"/>
    </source>
</evidence>
<dbReference type="InterPro" id="IPR010064">
    <property type="entry name" value="HK97-gp10_tail"/>
</dbReference>
<name>A0ABW8H7B4_9ACTN</name>
<protein>
    <submittedName>
        <fullName evidence="2">HK97-gp10 family putative phage morphogenesis protein</fullName>
    </submittedName>
</protein>
<feature type="region of interest" description="Disordered" evidence="1">
    <location>
        <begin position="103"/>
        <end position="125"/>
    </location>
</feature>
<dbReference type="Proteomes" id="UP001617907">
    <property type="component" value="Unassembled WGS sequence"/>
</dbReference>
<evidence type="ECO:0000313" key="2">
    <source>
        <dbReference type="EMBL" id="MFJ6036569.1"/>
    </source>
</evidence>